<protein>
    <recommendedName>
        <fullName evidence="7">Zn(2)-C6 fungal-type domain-containing protein</fullName>
    </recommendedName>
</protein>
<evidence type="ECO:0000313" key="9">
    <source>
        <dbReference type="Proteomes" id="UP000191518"/>
    </source>
</evidence>
<dbReference type="Pfam" id="PF00172">
    <property type="entry name" value="Zn_clus"/>
    <property type="match status" value="1"/>
</dbReference>
<dbReference type="PANTHER" id="PTHR36206">
    <property type="entry name" value="ASPERCRYPTIN BIOSYNTHESIS CLUSTER-SPECIFIC TRANSCRIPTION REGULATOR ATNN-RELATED"/>
    <property type="match status" value="1"/>
</dbReference>
<keyword evidence="4" id="KW-0238">DNA-binding</keyword>
<dbReference type="PROSITE" id="PS50048">
    <property type="entry name" value="ZN2_CY6_FUNGAL_2"/>
    <property type="match status" value="1"/>
</dbReference>
<dbReference type="GO" id="GO:0000981">
    <property type="term" value="F:DNA-binding transcription factor activity, RNA polymerase II-specific"/>
    <property type="evidence" value="ECO:0007669"/>
    <property type="project" value="InterPro"/>
</dbReference>
<reference evidence="9" key="1">
    <citation type="journal article" date="2017" name="Nat. Microbiol.">
        <title>Global analysis of biosynthetic gene clusters reveals vast potential of secondary metabolite production in Penicillium species.</title>
        <authorList>
            <person name="Nielsen J.C."/>
            <person name="Grijseels S."/>
            <person name="Prigent S."/>
            <person name="Ji B."/>
            <person name="Dainat J."/>
            <person name="Nielsen K.F."/>
            <person name="Frisvad J.C."/>
            <person name="Workman M."/>
            <person name="Nielsen J."/>
        </authorList>
    </citation>
    <scope>NUCLEOTIDE SEQUENCE [LARGE SCALE GENOMIC DNA]</scope>
    <source>
        <strain evidence="9">IBT 29486</strain>
    </source>
</reference>
<evidence type="ECO:0000256" key="5">
    <source>
        <dbReference type="ARBA" id="ARBA00023163"/>
    </source>
</evidence>
<dbReference type="SUPFAM" id="SSF57701">
    <property type="entry name" value="Zn2/Cys6 DNA-binding domain"/>
    <property type="match status" value="1"/>
</dbReference>
<dbReference type="STRING" id="29845.A0A1V6S6X2"/>
<evidence type="ECO:0000256" key="3">
    <source>
        <dbReference type="ARBA" id="ARBA00023015"/>
    </source>
</evidence>
<organism evidence="8 9">
    <name type="scientific">Penicillium vulpinum</name>
    <dbReference type="NCBI Taxonomy" id="29845"/>
    <lineage>
        <taxon>Eukaryota</taxon>
        <taxon>Fungi</taxon>
        <taxon>Dikarya</taxon>
        <taxon>Ascomycota</taxon>
        <taxon>Pezizomycotina</taxon>
        <taxon>Eurotiomycetes</taxon>
        <taxon>Eurotiomycetidae</taxon>
        <taxon>Eurotiales</taxon>
        <taxon>Aspergillaceae</taxon>
        <taxon>Penicillium</taxon>
    </lineage>
</organism>
<dbReference type="InterPro" id="IPR001138">
    <property type="entry name" value="Zn2Cys6_DnaBD"/>
</dbReference>
<dbReference type="PANTHER" id="PTHR36206:SF13">
    <property type="entry name" value="TRANSCRIPTIONAL REGULATORY PROTEIN MOC3"/>
    <property type="match status" value="1"/>
</dbReference>
<dbReference type="EMBL" id="MDYP01000006">
    <property type="protein sequence ID" value="OQE09373.1"/>
    <property type="molecule type" value="Genomic_DNA"/>
</dbReference>
<dbReference type="InterPro" id="IPR052360">
    <property type="entry name" value="Transcr_Regulatory_Proteins"/>
</dbReference>
<proteinExistence type="predicted"/>
<dbReference type="Proteomes" id="UP000191518">
    <property type="component" value="Unassembled WGS sequence"/>
</dbReference>
<feature type="domain" description="Zn(2)-C6 fungal-type" evidence="7">
    <location>
        <begin position="15"/>
        <end position="45"/>
    </location>
</feature>
<evidence type="ECO:0000256" key="4">
    <source>
        <dbReference type="ARBA" id="ARBA00023125"/>
    </source>
</evidence>
<comment type="caution">
    <text evidence="8">The sequence shown here is derived from an EMBL/GenBank/DDBJ whole genome shotgun (WGS) entry which is preliminary data.</text>
</comment>
<evidence type="ECO:0000256" key="2">
    <source>
        <dbReference type="ARBA" id="ARBA00022833"/>
    </source>
</evidence>
<dbReference type="InterPro" id="IPR036864">
    <property type="entry name" value="Zn2-C6_fun-type_DNA-bd_sf"/>
</dbReference>
<dbReference type="AlphaFoldDB" id="A0A1V6S6X2"/>
<keyword evidence="6" id="KW-0539">Nucleus</keyword>
<dbReference type="Gene3D" id="4.10.240.10">
    <property type="entry name" value="Zn(2)-C6 fungal-type DNA-binding domain"/>
    <property type="match status" value="1"/>
</dbReference>
<keyword evidence="2" id="KW-0862">Zinc</keyword>
<accession>A0A1V6S6X2</accession>
<evidence type="ECO:0000256" key="6">
    <source>
        <dbReference type="ARBA" id="ARBA00023242"/>
    </source>
</evidence>
<sequence>MDRKTRSSHPKVRTGCLACKIRHKKCDESRPSCLMCTRNKSKCEYKETPDKRTRALRKQNQVIPSLLSTSAPLYGSIARRLVDTSQVNLTPSERWYLDLFRRYTSRECAGYVKDDFWQKLVHQVSEQEPAVQHATIAMSAMHWRYARGLTGSGAKADDCSVALSTFPSNLILENDISFPLRQCNKAIASLRQSLRTHATSSAHTEAVLVTCVVLVSLALFQEDTKAATSHVQSGYQLLVEWQKNGFDKSPSGPILMRTFAELQLHQCTFRDPESHMQAEQMSLSRLITTNRQVYGSVDALEPGSGLLVILGWIVAAYYPRGLGKSIDRRFGVNAACLLNKNDGIQETAVERIQMWKSHLETFVMHYAEMLSSQDRHSLRLIEIWTELTYILVDVTNRPEQREMAYDSLLPHFHRVNELGKIYYQSSERMPQFAAKITVMLAIFFVAQKCRDWHTRREALHLIRSRRRREGIWTSSGSVATLEHLIKEESAGLTPEDVIPMAARVDTIHIERFPEQGKLRLWYHRFRSHESTDSTIHGIWKTVLLSS</sequence>
<dbReference type="InterPro" id="IPR021858">
    <property type="entry name" value="Fun_TF"/>
</dbReference>
<evidence type="ECO:0000259" key="7">
    <source>
        <dbReference type="PROSITE" id="PS50048"/>
    </source>
</evidence>
<dbReference type="PROSITE" id="PS00463">
    <property type="entry name" value="ZN2_CY6_FUNGAL_1"/>
    <property type="match status" value="1"/>
</dbReference>
<keyword evidence="9" id="KW-1185">Reference proteome</keyword>
<keyword evidence="5" id="KW-0804">Transcription</keyword>
<dbReference type="CDD" id="cd00067">
    <property type="entry name" value="GAL4"/>
    <property type="match status" value="1"/>
</dbReference>
<gene>
    <name evidence="8" type="ORF">PENVUL_c006G03177</name>
</gene>
<dbReference type="SMART" id="SM00066">
    <property type="entry name" value="GAL4"/>
    <property type="match status" value="1"/>
</dbReference>
<dbReference type="GO" id="GO:0003677">
    <property type="term" value="F:DNA binding"/>
    <property type="evidence" value="ECO:0007669"/>
    <property type="project" value="UniProtKB-KW"/>
</dbReference>
<name>A0A1V6S6X2_9EURO</name>
<evidence type="ECO:0000313" key="8">
    <source>
        <dbReference type="EMBL" id="OQE09373.1"/>
    </source>
</evidence>
<dbReference type="Pfam" id="PF11951">
    <property type="entry name" value="Fungal_trans_2"/>
    <property type="match status" value="1"/>
</dbReference>
<evidence type="ECO:0000256" key="1">
    <source>
        <dbReference type="ARBA" id="ARBA00022723"/>
    </source>
</evidence>
<keyword evidence="1" id="KW-0479">Metal-binding</keyword>
<keyword evidence="3" id="KW-0805">Transcription regulation</keyword>
<dbReference type="GO" id="GO:0008270">
    <property type="term" value="F:zinc ion binding"/>
    <property type="evidence" value="ECO:0007669"/>
    <property type="project" value="InterPro"/>
</dbReference>